<dbReference type="AlphaFoldDB" id="A0A0B7IV27"/>
<reference evidence="1 2" key="1">
    <citation type="submission" date="2015-01" db="EMBL/GenBank/DDBJ databases">
        <authorList>
            <person name="Xiang T."/>
            <person name="Song Y."/>
            <person name="Huang L."/>
            <person name="Wang B."/>
            <person name="Wu P."/>
        </authorList>
    </citation>
    <scope>NUCLEOTIDE SEQUENCE [LARGE SCALE GENOMIC DNA]</scope>
    <source>
        <strain evidence="1 2">CcD93</strain>
    </source>
</reference>
<proteinExistence type="predicted"/>
<dbReference type="EMBL" id="CDOL01000248">
    <property type="protein sequence ID" value="CEN53788.1"/>
    <property type="molecule type" value="Genomic_DNA"/>
</dbReference>
<dbReference type="Proteomes" id="UP000038200">
    <property type="component" value="Unassembled WGS sequence"/>
</dbReference>
<name>A0A0B7IV27_9FLAO</name>
<evidence type="ECO:0000313" key="1">
    <source>
        <dbReference type="EMBL" id="CEN53788.1"/>
    </source>
</evidence>
<accession>A0A0B7IV27</accession>
<gene>
    <name evidence="1" type="ORF">CCAND93_580009</name>
</gene>
<evidence type="ECO:0000313" key="2">
    <source>
        <dbReference type="Proteomes" id="UP000038200"/>
    </source>
</evidence>
<sequence>MGKITAKHFLNTRANPVKDEKGNDTFPIFIMVIYDRMTIRKRSIHLSDFFSLTEKDFENKKYSKSIKNMLEYEKDLIYKVVDRFKNDIENNCVSKNFLNFNSKNSYTSENENLNLLNSYINYYTARAEFYIILYSGRATSRELETNIEKSLDFSQNKSLLKKILNIVNENDFSEWADIFPYDTFMYNNISEQGKKIMFLQYCFSNFVTYRKTGYCALYEWLYEYDKVAKEYKKAISKNEEILEVAQVNNYDLEKELNFQLLEIKKLFSDPLFYEKYRI</sequence>
<protein>
    <submittedName>
        <fullName evidence="1">Uncharacterized protein</fullName>
    </submittedName>
</protein>
<organism evidence="1 2">
    <name type="scientific">Capnocytophaga canis</name>
    <dbReference type="NCBI Taxonomy" id="1848903"/>
    <lineage>
        <taxon>Bacteria</taxon>
        <taxon>Pseudomonadati</taxon>
        <taxon>Bacteroidota</taxon>
        <taxon>Flavobacteriia</taxon>
        <taxon>Flavobacteriales</taxon>
        <taxon>Flavobacteriaceae</taxon>
        <taxon>Capnocytophaga</taxon>
    </lineage>
</organism>